<dbReference type="EMBL" id="CP114198">
    <property type="protein sequence ID" value="WAT93945.1"/>
    <property type="molecule type" value="Genomic_DNA"/>
</dbReference>
<sequence>MIILITNVLDDVNENTHTVTFQIVDGSPSLNDVECLLTREINEFNHVTYCLEEKQGQFKTFGRQCVQGEHFSDTEQHELIA</sequence>
<name>A0AA47LA80_VIBPH</name>
<evidence type="ECO:0000313" key="1">
    <source>
        <dbReference type="EMBL" id="WAT93945.1"/>
    </source>
</evidence>
<geneLocation type="plasmid" evidence="1 2">
    <name>pHLC</name>
</geneLocation>
<reference evidence="1" key="1">
    <citation type="submission" date="2022-12" db="EMBL/GenBank/DDBJ databases">
        <title>Vibrio parahaemolyticus become highly virulent by producing novel Tc toxins.</title>
        <authorList>
            <person name="Yang F."/>
            <person name="You Y."/>
            <person name="Lai Q."/>
            <person name="Xu L."/>
            <person name="Li F."/>
        </authorList>
    </citation>
    <scope>NUCLEOTIDE SEQUENCE</scope>
    <source>
        <strain evidence="1">Vp-HL-202005</strain>
        <plasmid evidence="1">pHLC</plasmid>
    </source>
</reference>
<dbReference type="RefSeq" id="WP_159408237.1">
    <property type="nucleotide sequence ID" value="NZ_CP034292.1"/>
</dbReference>
<gene>
    <name evidence="1" type="ORF">O1Q84_27230</name>
</gene>
<proteinExistence type="predicted"/>
<dbReference type="Proteomes" id="UP001156560">
    <property type="component" value="Plasmid pHLC"/>
</dbReference>
<protein>
    <submittedName>
        <fullName evidence="1">Uncharacterized protein</fullName>
    </submittedName>
</protein>
<evidence type="ECO:0000313" key="2">
    <source>
        <dbReference type="Proteomes" id="UP001156560"/>
    </source>
</evidence>
<accession>A0AA47LA80</accession>
<dbReference type="AlphaFoldDB" id="A0AA47LA80"/>
<organism evidence="1 2">
    <name type="scientific">Vibrio parahaemolyticus</name>
    <dbReference type="NCBI Taxonomy" id="670"/>
    <lineage>
        <taxon>Bacteria</taxon>
        <taxon>Pseudomonadati</taxon>
        <taxon>Pseudomonadota</taxon>
        <taxon>Gammaproteobacteria</taxon>
        <taxon>Vibrionales</taxon>
        <taxon>Vibrionaceae</taxon>
        <taxon>Vibrio</taxon>
    </lineage>
</organism>
<keyword evidence="1" id="KW-0614">Plasmid</keyword>